<reference evidence="3 4" key="1">
    <citation type="submission" date="2009-03" db="EMBL/GenBank/DDBJ databases">
        <title>Comparison of the complete genome sequences of Rhodococcus erythropolis PR4 and Rhodococcus opacus B4.</title>
        <authorList>
            <person name="Takarada H."/>
            <person name="Sekine M."/>
            <person name="Hosoyama A."/>
            <person name="Yamada R."/>
            <person name="Fujisawa T."/>
            <person name="Omata S."/>
            <person name="Shimizu A."/>
            <person name="Tsukatani N."/>
            <person name="Tanikawa S."/>
            <person name="Fujita N."/>
            <person name="Harayama S."/>
        </authorList>
    </citation>
    <scope>NUCLEOTIDE SEQUENCE [LARGE SCALE GENOMIC DNA]</scope>
    <source>
        <strain evidence="3 4">B4</strain>
    </source>
</reference>
<dbReference type="EMBL" id="AP011115">
    <property type="protein sequence ID" value="BAH50078.1"/>
    <property type="molecule type" value="Genomic_DNA"/>
</dbReference>
<dbReference type="HOGENOM" id="CLU_107155_0_0_11"/>
<evidence type="ECO:0000256" key="1">
    <source>
        <dbReference type="SAM" id="Phobius"/>
    </source>
</evidence>
<organism evidence="3 4">
    <name type="scientific">Rhodococcus opacus (strain B4)</name>
    <dbReference type="NCBI Taxonomy" id="632772"/>
    <lineage>
        <taxon>Bacteria</taxon>
        <taxon>Bacillati</taxon>
        <taxon>Actinomycetota</taxon>
        <taxon>Actinomycetes</taxon>
        <taxon>Mycobacteriales</taxon>
        <taxon>Nocardiaceae</taxon>
        <taxon>Rhodococcus</taxon>
    </lineage>
</organism>
<dbReference type="InterPro" id="IPR019251">
    <property type="entry name" value="DUF2231_TM"/>
</dbReference>
<keyword evidence="1" id="KW-1133">Transmembrane helix</keyword>
<dbReference type="Proteomes" id="UP000002212">
    <property type="component" value="Chromosome"/>
</dbReference>
<feature type="transmembrane region" description="Helical" evidence="1">
    <location>
        <begin position="120"/>
        <end position="137"/>
    </location>
</feature>
<sequence>MNLERLFRKAEAAEFLDGGSRFLQQRIQGALGSSDAGALLRGDAGALLRGDTGALLRGDTGALLRGDTGALLRGDTGALLRGSWLGHPVHPVLVSVPIGAWVGASVFDLAFRDHVGARRLIALGLLATPPTLMTGWADWAERDTRQRRVGLIHAGANAIGVVAMLASYVRRRHGTDGRAVATSTAGLLAIGLGGALGGHLTYAMGAGVDGVREGPRPDSLVTSVG</sequence>
<dbReference type="Pfam" id="PF09990">
    <property type="entry name" value="DUF2231"/>
    <property type="match status" value="1"/>
</dbReference>
<dbReference type="AlphaFoldDB" id="C1AZF0"/>
<feature type="transmembrane region" description="Helical" evidence="1">
    <location>
        <begin position="149"/>
        <end position="169"/>
    </location>
</feature>
<dbReference type="STRING" id="632772.ROP_18310"/>
<evidence type="ECO:0000313" key="4">
    <source>
        <dbReference type="Proteomes" id="UP000002212"/>
    </source>
</evidence>
<feature type="domain" description="DUF2231" evidence="2">
    <location>
        <begin position="86"/>
        <end position="209"/>
    </location>
</feature>
<keyword evidence="1" id="KW-0472">Membrane</keyword>
<dbReference type="PATRIC" id="fig|632772.20.peg.1919"/>
<dbReference type="RefSeq" id="WP_012689036.1">
    <property type="nucleotide sequence ID" value="NC_012522.1"/>
</dbReference>
<evidence type="ECO:0000259" key="2">
    <source>
        <dbReference type="Pfam" id="PF09990"/>
    </source>
</evidence>
<proteinExistence type="predicted"/>
<dbReference type="KEGG" id="rop:ROP_18310"/>
<name>C1AZF0_RHOOB</name>
<protein>
    <recommendedName>
        <fullName evidence="2">DUF2231 domain-containing protein</fullName>
    </recommendedName>
</protein>
<evidence type="ECO:0000313" key="3">
    <source>
        <dbReference type="EMBL" id="BAH50078.1"/>
    </source>
</evidence>
<gene>
    <name evidence="3" type="ordered locus">ROP_18310</name>
</gene>
<accession>C1AZF0</accession>
<keyword evidence="1" id="KW-0812">Transmembrane</keyword>